<dbReference type="Proteomes" id="UP001223144">
    <property type="component" value="Unassembled WGS sequence"/>
</dbReference>
<feature type="domain" description="VanZ-like" evidence="2">
    <location>
        <begin position="90"/>
        <end position="169"/>
    </location>
</feature>
<dbReference type="RefSeq" id="WP_279931823.1">
    <property type="nucleotide sequence ID" value="NZ_JARWBG010000046.1"/>
</dbReference>
<feature type="transmembrane region" description="Helical" evidence="1">
    <location>
        <begin position="12"/>
        <end position="31"/>
    </location>
</feature>
<evidence type="ECO:0000256" key="1">
    <source>
        <dbReference type="SAM" id="Phobius"/>
    </source>
</evidence>
<organism evidence="3 4">
    <name type="scientific">Streptomyces chengmaiensis</name>
    <dbReference type="NCBI Taxonomy" id="3040919"/>
    <lineage>
        <taxon>Bacteria</taxon>
        <taxon>Bacillati</taxon>
        <taxon>Actinomycetota</taxon>
        <taxon>Actinomycetes</taxon>
        <taxon>Kitasatosporales</taxon>
        <taxon>Streptomycetaceae</taxon>
        <taxon>Streptomyces</taxon>
    </lineage>
</organism>
<dbReference type="InterPro" id="IPR053150">
    <property type="entry name" value="Teicoplanin_resist-assoc"/>
</dbReference>
<dbReference type="Pfam" id="PF04892">
    <property type="entry name" value="VanZ"/>
    <property type="match status" value="1"/>
</dbReference>
<dbReference type="PANTHER" id="PTHR36834:SF1">
    <property type="entry name" value="INTEGRAL MEMBRANE PROTEIN"/>
    <property type="match status" value="1"/>
</dbReference>
<proteinExistence type="predicted"/>
<evidence type="ECO:0000313" key="4">
    <source>
        <dbReference type="Proteomes" id="UP001223144"/>
    </source>
</evidence>
<feature type="transmembrane region" description="Helical" evidence="1">
    <location>
        <begin position="127"/>
        <end position="146"/>
    </location>
</feature>
<feature type="transmembrane region" description="Helical" evidence="1">
    <location>
        <begin position="43"/>
        <end position="62"/>
    </location>
</feature>
<dbReference type="InterPro" id="IPR006976">
    <property type="entry name" value="VanZ-like"/>
</dbReference>
<keyword evidence="1" id="KW-1133">Transmembrane helix</keyword>
<feature type="transmembrane region" description="Helical" evidence="1">
    <location>
        <begin position="95"/>
        <end position="115"/>
    </location>
</feature>
<name>A0ABT6HVF4_9ACTN</name>
<keyword evidence="1" id="KW-0812">Transmembrane</keyword>
<protein>
    <submittedName>
        <fullName evidence="3">VanZ family protein</fullName>
    </submittedName>
</protein>
<evidence type="ECO:0000259" key="2">
    <source>
        <dbReference type="Pfam" id="PF04892"/>
    </source>
</evidence>
<dbReference type="EMBL" id="JARWBG010000046">
    <property type="protein sequence ID" value="MDH2392693.1"/>
    <property type="molecule type" value="Genomic_DNA"/>
</dbReference>
<comment type="caution">
    <text evidence="3">The sequence shown here is derived from an EMBL/GenBank/DDBJ whole genome shotgun (WGS) entry which is preliminary data.</text>
</comment>
<gene>
    <name evidence="3" type="ORF">QCN29_28725</name>
</gene>
<dbReference type="PANTHER" id="PTHR36834">
    <property type="entry name" value="MEMBRANE PROTEIN-RELATED"/>
    <property type="match status" value="1"/>
</dbReference>
<evidence type="ECO:0000313" key="3">
    <source>
        <dbReference type="EMBL" id="MDH2392693.1"/>
    </source>
</evidence>
<keyword evidence="4" id="KW-1185">Reference proteome</keyword>
<feature type="transmembrane region" description="Helical" evidence="1">
    <location>
        <begin position="158"/>
        <end position="175"/>
    </location>
</feature>
<keyword evidence="1" id="KW-0472">Membrane</keyword>
<reference evidence="3 4" key="1">
    <citation type="submission" date="2023-04" db="EMBL/GenBank/DDBJ databases">
        <title>Streptomyces chengmaiensis sp. nov. isolated from the stem of mangrove plant in Hainan.</title>
        <authorList>
            <person name="Huang X."/>
            <person name="Zhou S."/>
            <person name="Chu X."/>
            <person name="Xie Y."/>
            <person name="Lin Y."/>
        </authorList>
    </citation>
    <scope>NUCLEOTIDE SEQUENCE [LARGE SCALE GENOMIC DNA]</scope>
    <source>
        <strain evidence="3 4">HNM0663</strain>
    </source>
</reference>
<accession>A0ABT6HVF4</accession>
<sequence length="188" mass="20079">MLLTAAHMPLYAMLAMLLLLAIFTAVGHWVAVARPDGVRRVTWVAGAMWLISVLAVTLTGVGPDVGQASPWFSDGIATLSAPASQASETEKQMVLMQWMLNALLFTPLAPVLSLARKRPIAAWRMMAAALAISVGVETLQWVLAASRVPDAEDVVCNVLGAAVGIVLVAAVRRVVATYRRPRHASTTR</sequence>